<gene>
    <name evidence="1" type="ORF">SAMN05661053_0894</name>
</gene>
<dbReference type="AlphaFoldDB" id="A0A380RW65"/>
<dbReference type="Proteomes" id="UP000255423">
    <property type="component" value="Unassembled WGS sequence"/>
</dbReference>
<organism evidence="1 2">
    <name type="scientific">Fibrobacter succinogenes</name>
    <name type="common">Bacteroides succinogenes</name>
    <dbReference type="NCBI Taxonomy" id="833"/>
    <lineage>
        <taxon>Bacteria</taxon>
        <taxon>Pseudomonadati</taxon>
        <taxon>Fibrobacterota</taxon>
        <taxon>Fibrobacteria</taxon>
        <taxon>Fibrobacterales</taxon>
        <taxon>Fibrobacteraceae</taxon>
        <taxon>Fibrobacter</taxon>
    </lineage>
</organism>
<accession>A0A380RW65</accession>
<dbReference type="Pfam" id="PF12686">
    <property type="entry name" value="DUF3800"/>
    <property type="match status" value="1"/>
</dbReference>
<name>A0A380RW65_FIBSU</name>
<dbReference type="InterPro" id="IPR024524">
    <property type="entry name" value="DUF3800"/>
</dbReference>
<protein>
    <recommendedName>
        <fullName evidence="3">DUF3800 domain-containing protein</fullName>
    </recommendedName>
</protein>
<sequence length="254" mass="29784">MYILIGLVERPRSIYGRGSSSLFFVRGCILKELSVFIDESGDFGDYSFHSPYYIITMVFHNQDVDIQEKINHLDTELSYLGLNNLCIHTGPIIRKEEIYKDMDIVDRRRIFNKMMAFIRSIGVQYKCFYIEKKHIEDSVEATGKLSKQISSFIRAHYDEFLAFDDVKIYYDNGQVEVSRLLSSVFNALLPNPIFRKVMPADYKLFQVADFICTMELVSLKLDNSLFSKSEMTFFGNRRDLKQNYLKALKKKEWN</sequence>
<evidence type="ECO:0008006" key="3">
    <source>
        <dbReference type="Google" id="ProtNLM"/>
    </source>
</evidence>
<proteinExistence type="predicted"/>
<reference evidence="1 2" key="1">
    <citation type="submission" date="2017-08" db="EMBL/GenBank/DDBJ databases">
        <authorList>
            <person name="de Groot N.N."/>
        </authorList>
    </citation>
    <scope>NUCLEOTIDE SEQUENCE [LARGE SCALE GENOMIC DNA]</scope>
    <source>
        <strain evidence="1 2">HM2</strain>
    </source>
</reference>
<evidence type="ECO:0000313" key="2">
    <source>
        <dbReference type="Proteomes" id="UP000255423"/>
    </source>
</evidence>
<dbReference type="EMBL" id="UHJL01000001">
    <property type="protein sequence ID" value="SUQ19654.1"/>
    <property type="molecule type" value="Genomic_DNA"/>
</dbReference>
<evidence type="ECO:0000313" key="1">
    <source>
        <dbReference type="EMBL" id="SUQ19654.1"/>
    </source>
</evidence>